<dbReference type="Proteomes" id="UP001224890">
    <property type="component" value="Unassembled WGS sequence"/>
</dbReference>
<dbReference type="GeneID" id="85458659"/>
<keyword evidence="2" id="KW-1185">Reference proteome</keyword>
<reference evidence="1" key="1">
    <citation type="submission" date="2021-06" db="EMBL/GenBank/DDBJ databases">
        <title>Comparative genomics, transcriptomics and evolutionary studies reveal genomic signatures of adaptation to plant cell wall in hemibiotrophic fungi.</title>
        <authorList>
            <consortium name="DOE Joint Genome Institute"/>
            <person name="Baroncelli R."/>
            <person name="Diaz J.F."/>
            <person name="Benocci T."/>
            <person name="Peng M."/>
            <person name="Battaglia E."/>
            <person name="Haridas S."/>
            <person name="Andreopoulos W."/>
            <person name="Labutti K."/>
            <person name="Pangilinan J."/>
            <person name="Floch G.L."/>
            <person name="Makela M.R."/>
            <person name="Henrissat B."/>
            <person name="Grigoriev I.V."/>
            <person name="Crouch J.A."/>
            <person name="De Vries R.P."/>
            <person name="Sukno S.A."/>
            <person name="Thon M.R."/>
        </authorList>
    </citation>
    <scope>NUCLEOTIDE SEQUENCE</scope>
    <source>
        <strain evidence="1">CBS 193.32</strain>
    </source>
</reference>
<dbReference type="AlphaFoldDB" id="A0AAJ0ATH9"/>
<organism evidence="1 2">
    <name type="scientific">Colletotrichum godetiae</name>
    <dbReference type="NCBI Taxonomy" id="1209918"/>
    <lineage>
        <taxon>Eukaryota</taxon>
        <taxon>Fungi</taxon>
        <taxon>Dikarya</taxon>
        <taxon>Ascomycota</taxon>
        <taxon>Pezizomycotina</taxon>
        <taxon>Sordariomycetes</taxon>
        <taxon>Hypocreomycetidae</taxon>
        <taxon>Glomerellales</taxon>
        <taxon>Glomerellaceae</taxon>
        <taxon>Colletotrichum</taxon>
        <taxon>Colletotrichum acutatum species complex</taxon>
    </lineage>
</organism>
<evidence type="ECO:0000313" key="2">
    <source>
        <dbReference type="Proteomes" id="UP001224890"/>
    </source>
</evidence>
<protein>
    <submittedName>
        <fullName evidence="1">Uncharacterized protein</fullName>
    </submittedName>
</protein>
<proteinExistence type="predicted"/>
<gene>
    <name evidence="1" type="ORF">BDP55DRAFT_652715</name>
</gene>
<evidence type="ECO:0000313" key="1">
    <source>
        <dbReference type="EMBL" id="KAK1690081.1"/>
    </source>
</evidence>
<comment type="caution">
    <text evidence="1">The sequence shown here is derived from an EMBL/GenBank/DDBJ whole genome shotgun (WGS) entry which is preliminary data.</text>
</comment>
<dbReference type="EMBL" id="JAHMHR010000007">
    <property type="protein sequence ID" value="KAK1690081.1"/>
    <property type="molecule type" value="Genomic_DNA"/>
</dbReference>
<sequence length="58" mass="6074">MASDPPVAPRPSSCLSVSGCLPWRRPQCLSSFGAYGSNSPTTGCLSRGRWAFCGPPCL</sequence>
<dbReference type="RefSeq" id="XP_060433776.1">
    <property type="nucleotide sequence ID" value="XM_060574133.1"/>
</dbReference>
<accession>A0AAJ0ATH9</accession>
<name>A0AAJ0ATH9_9PEZI</name>